<dbReference type="GO" id="GO:0004497">
    <property type="term" value="F:monooxygenase activity"/>
    <property type="evidence" value="ECO:0007669"/>
    <property type="project" value="UniProtKB-KW"/>
</dbReference>
<name>A0A418WFM4_9PROT</name>
<evidence type="ECO:0000256" key="4">
    <source>
        <dbReference type="ARBA" id="ARBA00023002"/>
    </source>
</evidence>
<comment type="similarity">
    <text evidence="1 8">Belongs to the cytochrome P450 family.</text>
</comment>
<keyword evidence="4 8" id="KW-0560">Oxidoreductase</keyword>
<keyword evidence="2 8" id="KW-0349">Heme</keyword>
<keyword evidence="3 8" id="KW-0479">Metal-binding</keyword>
<evidence type="ECO:0000256" key="2">
    <source>
        <dbReference type="ARBA" id="ARBA00022617"/>
    </source>
</evidence>
<keyword evidence="6 8" id="KW-0503">Monooxygenase</keyword>
<evidence type="ECO:0000313" key="9">
    <source>
        <dbReference type="EMBL" id="RJF88818.1"/>
    </source>
</evidence>
<dbReference type="SUPFAM" id="SSF48264">
    <property type="entry name" value="Cytochrome P450"/>
    <property type="match status" value="1"/>
</dbReference>
<organism evidence="9 10">
    <name type="scientific">Oleomonas cavernae</name>
    <dbReference type="NCBI Taxonomy" id="2320859"/>
    <lineage>
        <taxon>Bacteria</taxon>
        <taxon>Pseudomonadati</taxon>
        <taxon>Pseudomonadota</taxon>
        <taxon>Alphaproteobacteria</taxon>
        <taxon>Acetobacterales</taxon>
        <taxon>Acetobacteraceae</taxon>
        <taxon>Oleomonas</taxon>
    </lineage>
</organism>
<evidence type="ECO:0000256" key="7">
    <source>
        <dbReference type="ARBA" id="ARBA00043906"/>
    </source>
</evidence>
<dbReference type="GO" id="GO:0016705">
    <property type="term" value="F:oxidoreductase activity, acting on paired donors, with incorporation or reduction of molecular oxygen"/>
    <property type="evidence" value="ECO:0007669"/>
    <property type="project" value="InterPro"/>
</dbReference>
<dbReference type="Pfam" id="PF00067">
    <property type="entry name" value="p450"/>
    <property type="match status" value="1"/>
</dbReference>
<dbReference type="PROSITE" id="PS00086">
    <property type="entry name" value="CYTOCHROME_P450"/>
    <property type="match status" value="1"/>
</dbReference>
<dbReference type="EMBL" id="QYUK01000011">
    <property type="protein sequence ID" value="RJF88818.1"/>
    <property type="molecule type" value="Genomic_DNA"/>
</dbReference>
<protein>
    <submittedName>
        <fullName evidence="9">Cytochrome P450</fullName>
    </submittedName>
</protein>
<sequence>MHNASAHTGDDRNFICDLKDAGLYLAEVPHQLFARLRREQPVYWNPEADGAGFWAVTRYDDILEVSRQPGLFSSAHENGGHRIFNENEVSVANSGESLIGTPFISLDPPEHVHYRATIVPGLTAAKLADMEVRIRQRASDLLDRIPLGETVDFVQAFAAPLPLLTLAELLGLGPDMWQSLYHWTNAFIGEDDPEFRRSPEEMAQVMGAFMAWAQSLYDARRATPTDDIASMMANAVVRGRPMGLADFLGNMILVLVGGNETTRNSISHSVLAFAQAPDQWQALRQSPELARTAVREMVRHASPVMHMRRTATADTSLRGVPIRKGDKVVLWYVSANRDEAVFPDADRFDIRRGEIKHVGFGTGQHVCVGSRLAEMQLRIAFGLLAERVERFEVQAAPRRFRSNFINGLKNLDVKLVPARRGQ</sequence>
<dbReference type="InterPro" id="IPR001128">
    <property type="entry name" value="Cyt_P450"/>
</dbReference>
<dbReference type="PANTHER" id="PTHR46696">
    <property type="entry name" value="P450, PUTATIVE (EUROFUNG)-RELATED"/>
    <property type="match status" value="1"/>
</dbReference>
<evidence type="ECO:0000256" key="3">
    <source>
        <dbReference type="ARBA" id="ARBA00022723"/>
    </source>
</evidence>
<reference evidence="9 10" key="1">
    <citation type="submission" date="2018-09" db="EMBL/GenBank/DDBJ databases">
        <authorList>
            <person name="Zhu H."/>
        </authorList>
    </citation>
    <scope>NUCLEOTIDE SEQUENCE [LARGE SCALE GENOMIC DNA]</scope>
    <source>
        <strain evidence="9 10">K1W22B-8</strain>
    </source>
</reference>
<accession>A0A418WFM4</accession>
<dbReference type="RefSeq" id="WP_119779691.1">
    <property type="nucleotide sequence ID" value="NZ_QYUK01000011.1"/>
</dbReference>
<dbReference type="Gene3D" id="1.10.630.10">
    <property type="entry name" value="Cytochrome P450"/>
    <property type="match status" value="1"/>
</dbReference>
<evidence type="ECO:0000256" key="8">
    <source>
        <dbReference type="RuleBase" id="RU000461"/>
    </source>
</evidence>
<keyword evidence="10" id="KW-1185">Reference proteome</keyword>
<dbReference type="PRINTS" id="PR00359">
    <property type="entry name" value="BP450"/>
</dbReference>
<dbReference type="OrthoDB" id="9801155at2"/>
<evidence type="ECO:0000256" key="6">
    <source>
        <dbReference type="ARBA" id="ARBA00023033"/>
    </source>
</evidence>
<comment type="function">
    <text evidence="7">Cytochromes P450 are a group of heme-thiolate monooxygenases. They oxidize a variety of structurally unrelated compounds, including steroids, fatty acids, and xenobiotics.</text>
</comment>
<dbReference type="InterPro" id="IPR036396">
    <property type="entry name" value="Cyt_P450_sf"/>
</dbReference>
<comment type="caution">
    <text evidence="9">The sequence shown here is derived from an EMBL/GenBank/DDBJ whole genome shotgun (WGS) entry which is preliminary data.</text>
</comment>
<dbReference type="AlphaFoldDB" id="A0A418WFM4"/>
<dbReference type="InterPro" id="IPR002397">
    <property type="entry name" value="Cyt_P450_B"/>
</dbReference>
<dbReference type="PANTHER" id="PTHR46696:SF1">
    <property type="entry name" value="CYTOCHROME P450 YJIB-RELATED"/>
    <property type="match status" value="1"/>
</dbReference>
<evidence type="ECO:0000313" key="10">
    <source>
        <dbReference type="Proteomes" id="UP000284605"/>
    </source>
</evidence>
<evidence type="ECO:0000256" key="1">
    <source>
        <dbReference type="ARBA" id="ARBA00010617"/>
    </source>
</evidence>
<keyword evidence="5 8" id="KW-0408">Iron</keyword>
<dbReference type="GO" id="GO:0005506">
    <property type="term" value="F:iron ion binding"/>
    <property type="evidence" value="ECO:0007669"/>
    <property type="project" value="InterPro"/>
</dbReference>
<dbReference type="Proteomes" id="UP000284605">
    <property type="component" value="Unassembled WGS sequence"/>
</dbReference>
<dbReference type="CDD" id="cd11033">
    <property type="entry name" value="CYP142-like"/>
    <property type="match status" value="1"/>
</dbReference>
<gene>
    <name evidence="9" type="ORF">D3874_19025</name>
</gene>
<dbReference type="InterPro" id="IPR017972">
    <property type="entry name" value="Cyt_P450_CS"/>
</dbReference>
<evidence type="ECO:0000256" key="5">
    <source>
        <dbReference type="ARBA" id="ARBA00023004"/>
    </source>
</evidence>
<proteinExistence type="inferred from homology"/>
<dbReference type="FunFam" id="1.10.630.10:FF:000018">
    <property type="entry name" value="Cytochrome P450 monooxygenase"/>
    <property type="match status" value="1"/>
</dbReference>
<dbReference type="GO" id="GO:0020037">
    <property type="term" value="F:heme binding"/>
    <property type="evidence" value="ECO:0007669"/>
    <property type="project" value="InterPro"/>
</dbReference>